<dbReference type="SUPFAM" id="SSF109604">
    <property type="entry name" value="HD-domain/PDEase-like"/>
    <property type="match status" value="1"/>
</dbReference>
<dbReference type="InterPro" id="IPR013976">
    <property type="entry name" value="HDOD"/>
</dbReference>
<feature type="domain" description="EAL" evidence="1">
    <location>
        <begin position="1"/>
        <end position="205"/>
    </location>
</feature>
<evidence type="ECO:0000259" key="2">
    <source>
        <dbReference type="PROSITE" id="PS51833"/>
    </source>
</evidence>
<evidence type="ECO:0000259" key="1">
    <source>
        <dbReference type="PROSITE" id="PS50883"/>
    </source>
</evidence>
<proteinExistence type="predicted"/>
<dbReference type="EMBL" id="CP022115">
    <property type="protein sequence ID" value="ASJ25445.1"/>
    <property type="molecule type" value="Genomic_DNA"/>
</dbReference>
<dbReference type="Gene3D" id="1.10.3210.10">
    <property type="entry name" value="Hypothetical protein af1432"/>
    <property type="match status" value="1"/>
</dbReference>
<protein>
    <submittedName>
        <fullName evidence="3">Diguanylate phosphodiesterase</fullName>
    </submittedName>
</protein>
<feature type="domain" description="HDOD" evidence="2">
    <location>
        <begin position="199"/>
        <end position="386"/>
    </location>
</feature>
<reference evidence="4" key="1">
    <citation type="submission" date="2017-06" db="EMBL/GenBank/DDBJ databases">
        <title>Whole genome sequence of Laribacter hongkongensis LHGZ1.</title>
        <authorList>
            <person name="Chen D."/>
            <person name="Wu H."/>
            <person name="Chen J."/>
        </authorList>
    </citation>
    <scope>NUCLEOTIDE SEQUENCE [LARGE SCALE GENOMIC DNA]</scope>
    <source>
        <strain evidence="4">LHGZ1</strain>
    </source>
</reference>
<dbReference type="Proteomes" id="UP000197424">
    <property type="component" value="Chromosome"/>
</dbReference>
<dbReference type="AlphaFoldDB" id="A0A248LLL5"/>
<organism evidence="3 4">
    <name type="scientific">Laribacter hongkongensis</name>
    <dbReference type="NCBI Taxonomy" id="168471"/>
    <lineage>
        <taxon>Bacteria</taxon>
        <taxon>Pseudomonadati</taxon>
        <taxon>Pseudomonadota</taxon>
        <taxon>Betaproteobacteria</taxon>
        <taxon>Neisseriales</taxon>
        <taxon>Aquaspirillaceae</taxon>
        <taxon>Laribacter</taxon>
    </lineage>
</organism>
<dbReference type="Pfam" id="PF00563">
    <property type="entry name" value="EAL"/>
    <property type="match status" value="1"/>
</dbReference>
<dbReference type="PIRSF" id="PIRSF003180">
    <property type="entry name" value="DiGMPpdiest_YuxH"/>
    <property type="match status" value="1"/>
</dbReference>
<dbReference type="InterPro" id="IPR001633">
    <property type="entry name" value="EAL_dom"/>
</dbReference>
<dbReference type="OrthoDB" id="9804751at2"/>
<dbReference type="InterPro" id="IPR014408">
    <property type="entry name" value="dGMP_Pdiesterase_EAL/HD-GYP"/>
</dbReference>
<name>A0A248LLL5_9NEIS</name>
<dbReference type="RefSeq" id="WP_088861304.1">
    <property type="nucleotide sequence ID" value="NZ_CP022115.1"/>
</dbReference>
<sequence>MKSIFIAQQPILNKNQKIVAYELLFRDSSENIANIATPTKASAQVIINALSEPGIVEKIQNNCFYINIDRDLLLSDLILLLPKENIVLEILEDIIIDEQIISRVKQLKNKGYKIALDDFIENKNNKALTQYADIIKIDIRAHTAEDLPVKAKHLKQYKAILLAEKVETQLEFESCNELGFELFQGYFFAKPTIKTGKTANKSQASILKLLKLIATDADTTELISHIKNDPAICYNLIRLANSAASQGHRHLESVSDIVIYLGRTQIARWLQLLLFTQDLRPSQAALLNTAAKRSFLMEKLASLYPDKKSIMDKAFLVGIVSLLNSLLEIPSETILEEIDASPELRSAILKHTGILGELLTIAEESETGIFEHTPKILNELHIKPTQLTNIQKLEVGNVLNLE</sequence>
<evidence type="ECO:0000313" key="4">
    <source>
        <dbReference type="Proteomes" id="UP000197424"/>
    </source>
</evidence>
<dbReference type="SUPFAM" id="SSF141868">
    <property type="entry name" value="EAL domain-like"/>
    <property type="match status" value="1"/>
</dbReference>
<dbReference type="InterPro" id="IPR035919">
    <property type="entry name" value="EAL_sf"/>
</dbReference>
<dbReference type="PROSITE" id="PS50883">
    <property type="entry name" value="EAL"/>
    <property type="match status" value="1"/>
</dbReference>
<dbReference type="InterPro" id="IPR052340">
    <property type="entry name" value="RNase_Y/CdgJ"/>
</dbReference>
<dbReference type="Pfam" id="PF08668">
    <property type="entry name" value="HDOD"/>
    <property type="match status" value="1"/>
</dbReference>
<gene>
    <name evidence="3" type="ORF">LHGZ1_2614</name>
</gene>
<accession>A0A248LLL5</accession>
<dbReference type="Gene3D" id="3.20.20.450">
    <property type="entry name" value="EAL domain"/>
    <property type="match status" value="1"/>
</dbReference>
<dbReference type="PANTHER" id="PTHR33525">
    <property type="match status" value="1"/>
</dbReference>
<dbReference type="SMART" id="SM00052">
    <property type="entry name" value="EAL"/>
    <property type="match status" value="1"/>
</dbReference>
<dbReference type="PROSITE" id="PS51833">
    <property type="entry name" value="HDOD"/>
    <property type="match status" value="1"/>
</dbReference>
<dbReference type="PANTHER" id="PTHR33525:SF4">
    <property type="entry name" value="CYCLIC DI-GMP PHOSPHODIESTERASE CDGJ"/>
    <property type="match status" value="1"/>
</dbReference>
<evidence type="ECO:0000313" key="3">
    <source>
        <dbReference type="EMBL" id="ASJ25445.1"/>
    </source>
</evidence>